<accession>A0AAD8G5Q8</accession>
<dbReference type="GO" id="GO:0030496">
    <property type="term" value="C:midbody"/>
    <property type="evidence" value="ECO:0007669"/>
    <property type="project" value="TreeGrafter"/>
</dbReference>
<dbReference type="InterPro" id="IPR008936">
    <property type="entry name" value="Rho_GTPase_activation_prot"/>
</dbReference>
<reference evidence="3" key="1">
    <citation type="submission" date="2022-02" db="EMBL/GenBank/DDBJ databases">
        <title>Atlantic sturgeon de novo genome assembly.</title>
        <authorList>
            <person name="Stock M."/>
            <person name="Klopp C."/>
            <person name="Guiguen Y."/>
            <person name="Cabau C."/>
            <person name="Parinello H."/>
            <person name="Santidrian Yebra-Pimentel E."/>
            <person name="Kuhl H."/>
            <person name="Dirks R.P."/>
            <person name="Guessner J."/>
            <person name="Wuertz S."/>
            <person name="Du K."/>
            <person name="Schartl M."/>
        </authorList>
    </citation>
    <scope>NUCLEOTIDE SEQUENCE</scope>
    <source>
        <strain evidence="3">STURGEONOMICS-FGT-2020</strain>
        <tissue evidence="3">Whole blood</tissue>
    </source>
</reference>
<evidence type="ECO:0000256" key="1">
    <source>
        <dbReference type="SAM" id="MobiDB-lite"/>
    </source>
</evidence>
<feature type="region of interest" description="Disordered" evidence="1">
    <location>
        <begin position="167"/>
        <end position="203"/>
    </location>
</feature>
<dbReference type="Proteomes" id="UP001230051">
    <property type="component" value="Unassembled WGS sequence"/>
</dbReference>
<dbReference type="GO" id="GO:0005634">
    <property type="term" value="C:nucleus"/>
    <property type="evidence" value="ECO:0007669"/>
    <property type="project" value="TreeGrafter"/>
</dbReference>
<evidence type="ECO:0000313" key="4">
    <source>
        <dbReference type="Proteomes" id="UP001230051"/>
    </source>
</evidence>
<dbReference type="PANTHER" id="PTHR46199">
    <property type="entry name" value="RAC GTPASE-ACTIVATING PROTEIN 1"/>
    <property type="match status" value="1"/>
</dbReference>
<dbReference type="GO" id="GO:0007266">
    <property type="term" value="P:Rho protein signal transduction"/>
    <property type="evidence" value="ECO:0007669"/>
    <property type="project" value="TreeGrafter"/>
</dbReference>
<evidence type="ECO:0000313" key="3">
    <source>
        <dbReference type="EMBL" id="KAK1166051.1"/>
    </source>
</evidence>
<protein>
    <submittedName>
        <fullName evidence="3">Rac GTPase-activating protein 1 isoform X2</fullName>
    </submittedName>
</protein>
<proteinExistence type="predicted"/>
<dbReference type="GO" id="GO:0051256">
    <property type="term" value="P:mitotic spindle midzone assembly"/>
    <property type="evidence" value="ECO:0007669"/>
    <property type="project" value="TreeGrafter"/>
</dbReference>
<sequence length="541" mass="61760">MGEAFKRELLRYTNSELTEFIQVVKHFEECRKKWLHTELELMKCRDRVFKMDLDKSALEVKLKHARNQVDVEMKKRHRAETDFEHLERQMQLICDVLMHDGQSYTYLNEEQKSMLVNFNTRGGIGLVLAPGGRLSVIDESSNSFQSHSDISYDRTDDDLDLDTSVVKPLKPRTREKRRSSFAPAVAPPVPPKRTRTSGRSGDLLTSTENVKESIVTKTTVTLPDERGHIHTISTIETIPKRRSYRSRRLSTLNEQTTVWITNEDSVDNTFNVEPETDVNPRNVLASPEGKESQPHVFVSKTTGIYRVPGCDRTVRELKEKYMCGKGFPPLGKVDDIHVVCGLLKDFLRKLKEPLVTFHLHKKFMDAGDILDDDDSTLAIYKAIQELPQPNKDTLAFLILHLQRVMKSPDCKMDLMNLSRVFGPTIVGHSMTDPPPMMIMRDTVLQPKVVALFLSLPAEYWNQILTVENNHTSSEIDANLNIHSMENDRLFKPLTSPEMGSVPKTLSGRFKNTLGTAFTPAFSNKTRSEQARKKFFTSPTLQ</sequence>
<dbReference type="SUPFAM" id="SSF48350">
    <property type="entry name" value="GTPase activation domain, GAP"/>
    <property type="match status" value="1"/>
</dbReference>
<keyword evidence="4" id="KW-1185">Reference proteome</keyword>
<feature type="domain" description="Rho-GAP" evidence="2">
    <location>
        <begin position="264"/>
        <end position="460"/>
    </location>
</feature>
<comment type="caution">
    <text evidence="3">The sequence shown here is derived from an EMBL/GenBank/DDBJ whole genome shotgun (WGS) entry which is preliminary data.</text>
</comment>
<dbReference type="Pfam" id="PF00620">
    <property type="entry name" value="RhoGAP"/>
    <property type="match status" value="1"/>
</dbReference>
<dbReference type="AlphaFoldDB" id="A0AAD8G5Q8"/>
<dbReference type="GO" id="GO:0000281">
    <property type="term" value="P:mitotic cytokinesis"/>
    <property type="evidence" value="ECO:0007669"/>
    <property type="project" value="TreeGrafter"/>
</dbReference>
<dbReference type="GO" id="GO:0097149">
    <property type="term" value="C:centralspindlin complex"/>
    <property type="evidence" value="ECO:0007669"/>
    <property type="project" value="TreeGrafter"/>
</dbReference>
<dbReference type="PROSITE" id="PS50238">
    <property type="entry name" value="RHOGAP"/>
    <property type="match status" value="1"/>
</dbReference>
<dbReference type="GO" id="GO:0032154">
    <property type="term" value="C:cleavage furrow"/>
    <property type="evidence" value="ECO:0007669"/>
    <property type="project" value="TreeGrafter"/>
</dbReference>
<dbReference type="GO" id="GO:0005096">
    <property type="term" value="F:GTPase activator activity"/>
    <property type="evidence" value="ECO:0007669"/>
    <property type="project" value="TreeGrafter"/>
</dbReference>
<gene>
    <name evidence="3" type="primary">RACGAP1</name>
    <name evidence="3" type="ORF">AOXY_G12571</name>
</gene>
<dbReference type="Gene3D" id="1.10.555.10">
    <property type="entry name" value="Rho GTPase activation protein"/>
    <property type="match status" value="1"/>
</dbReference>
<feature type="compositionally biased region" description="Basic residues" evidence="1">
    <location>
        <begin position="169"/>
        <end position="179"/>
    </location>
</feature>
<dbReference type="GO" id="GO:0051233">
    <property type="term" value="C:spindle midzone"/>
    <property type="evidence" value="ECO:0007669"/>
    <property type="project" value="TreeGrafter"/>
</dbReference>
<organism evidence="3 4">
    <name type="scientific">Acipenser oxyrinchus oxyrinchus</name>
    <dbReference type="NCBI Taxonomy" id="40147"/>
    <lineage>
        <taxon>Eukaryota</taxon>
        <taxon>Metazoa</taxon>
        <taxon>Chordata</taxon>
        <taxon>Craniata</taxon>
        <taxon>Vertebrata</taxon>
        <taxon>Euteleostomi</taxon>
        <taxon>Actinopterygii</taxon>
        <taxon>Chondrostei</taxon>
        <taxon>Acipenseriformes</taxon>
        <taxon>Acipenseridae</taxon>
        <taxon>Acipenser</taxon>
    </lineage>
</organism>
<dbReference type="SMART" id="SM00324">
    <property type="entry name" value="RhoGAP"/>
    <property type="match status" value="1"/>
</dbReference>
<dbReference type="PANTHER" id="PTHR46199:SF2">
    <property type="entry name" value="RAC GTPASE-ACTIVATING PROTEIN 1"/>
    <property type="match status" value="1"/>
</dbReference>
<name>A0AAD8G5Q8_ACIOX</name>
<evidence type="ECO:0000259" key="2">
    <source>
        <dbReference type="PROSITE" id="PS50238"/>
    </source>
</evidence>
<dbReference type="InterPro" id="IPR000198">
    <property type="entry name" value="RhoGAP_dom"/>
</dbReference>
<dbReference type="EMBL" id="JAGXEW010000011">
    <property type="protein sequence ID" value="KAK1166051.1"/>
    <property type="molecule type" value="Genomic_DNA"/>
</dbReference>